<accession>A0AB33KBU0</accession>
<dbReference type="RefSeq" id="WP_407991026.1">
    <property type="nucleotide sequence ID" value="NZ_AP035881.2"/>
</dbReference>
<evidence type="ECO:0000256" key="1">
    <source>
        <dbReference type="SAM" id="MobiDB-lite"/>
    </source>
</evidence>
<organism evidence="2">
    <name type="scientific">Kitasatospora sp. CMC57</name>
    <dbReference type="NCBI Taxonomy" id="3231513"/>
    <lineage>
        <taxon>Bacteria</taxon>
        <taxon>Bacillati</taxon>
        <taxon>Actinomycetota</taxon>
        <taxon>Actinomycetes</taxon>
        <taxon>Kitasatosporales</taxon>
        <taxon>Streptomycetaceae</taxon>
        <taxon>Kitasatospora</taxon>
    </lineage>
</organism>
<feature type="region of interest" description="Disordered" evidence="1">
    <location>
        <begin position="11"/>
        <end position="43"/>
    </location>
</feature>
<proteinExistence type="predicted"/>
<reference evidence="2" key="1">
    <citation type="submission" date="2024-07" db="EMBL/GenBank/DDBJ databases">
        <title>Complete genome sequences of cellulolytic bacteria, Kitasatospora sp. CMC57 and Streptomyces sp. CMC78, isolated from Japanese agricultural soil.</title>
        <authorList>
            <person name="Hashimoto T."/>
            <person name="Ito M."/>
            <person name="Iwamoto M."/>
            <person name="Fukahori D."/>
            <person name="Shoda T."/>
            <person name="Sakoda M."/>
            <person name="Morohoshi T."/>
            <person name="Mitsuboshi M."/>
            <person name="Nishizawa T."/>
        </authorList>
    </citation>
    <scope>NUCLEOTIDE SEQUENCE</scope>
    <source>
        <strain evidence="2">CMC57</strain>
    </source>
</reference>
<protein>
    <submittedName>
        <fullName evidence="2">Uncharacterized protein</fullName>
    </submittedName>
</protein>
<feature type="compositionally biased region" description="Basic and acidic residues" evidence="1">
    <location>
        <begin position="33"/>
        <end position="43"/>
    </location>
</feature>
<name>A0AB33KBU0_9ACTN</name>
<gene>
    <name evidence="2" type="ORF">KCMC57_52180</name>
</gene>
<sequence length="43" mass="4647">MPKIPLICPRCGQPQQVVPGGPDRPVKVVHSATGREECEPPKD</sequence>
<dbReference type="AlphaFoldDB" id="A0AB33KBU0"/>
<evidence type="ECO:0000313" key="2">
    <source>
        <dbReference type="EMBL" id="BFP48850.1"/>
    </source>
</evidence>
<dbReference type="EMBL" id="AP035881">
    <property type="protein sequence ID" value="BFP48850.1"/>
    <property type="molecule type" value="Genomic_DNA"/>
</dbReference>